<dbReference type="Proteomes" id="UP000243978">
    <property type="component" value="Unassembled WGS sequence"/>
</dbReference>
<evidence type="ECO:0000256" key="1">
    <source>
        <dbReference type="SAM" id="MobiDB-lite"/>
    </source>
</evidence>
<keyword evidence="3" id="KW-1185">Reference proteome</keyword>
<dbReference type="EMBL" id="QBKS01000001">
    <property type="protein sequence ID" value="PTX56220.1"/>
    <property type="molecule type" value="Genomic_DNA"/>
</dbReference>
<evidence type="ECO:0000313" key="2">
    <source>
        <dbReference type="EMBL" id="PTX56220.1"/>
    </source>
</evidence>
<comment type="caution">
    <text evidence="2">The sequence shown here is derived from an EMBL/GenBank/DDBJ whole genome shotgun (WGS) entry which is preliminary data.</text>
</comment>
<name>A0A2T6BJI4_9RHOB</name>
<accession>A0A2T6BJI4</accession>
<reference evidence="2 3" key="1">
    <citation type="submission" date="2018-04" db="EMBL/GenBank/DDBJ databases">
        <title>Genomic Encyclopedia of Archaeal and Bacterial Type Strains, Phase II (KMG-II): from individual species to whole genera.</title>
        <authorList>
            <person name="Goeker M."/>
        </authorList>
    </citation>
    <scope>NUCLEOTIDE SEQUENCE [LARGE SCALE GENOMIC DNA]</scope>
    <source>
        <strain evidence="2 3">DSM 100977</strain>
    </source>
</reference>
<gene>
    <name evidence="2" type="ORF">C8N43_0873</name>
</gene>
<evidence type="ECO:0000313" key="3">
    <source>
        <dbReference type="Proteomes" id="UP000243978"/>
    </source>
</evidence>
<organism evidence="2 3">
    <name type="scientific">Litoreibacter ponti</name>
    <dbReference type="NCBI Taxonomy" id="1510457"/>
    <lineage>
        <taxon>Bacteria</taxon>
        <taxon>Pseudomonadati</taxon>
        <taxon>Pseudomonadota</taxon>
        <taxon>Alphaproteobacteria</taxon>
        <taxon>Rhodobacterales</taxon>
        <taxon>Roseobacteraceae</taxon>
        <taxon>Litoreibacter</taxon>
    </lineage>
</organism>
<protein>
    <submittedName>
        <fullName evidence="2">Uncharacterized protein</fullName>
    </submittedName>
</protein>
<proteinExistence type="predicted"/>
<feature type="region of interest" description="Disordered" evidence="1">
    <location>
        <begin position="1"/>
        <end position="34"/>
    </location>
</feature>
<dbReference type="AlphaFoldDB" id="A0A2T6BJI4"/>
<sequence>MAYQAPSPTPQPTGKETQAPKPTPPEGFSDWASL</sequence>